<dbReference type="EMBL" id="AM039952">
    <property type="protein sequence ID" value="CAJ21922.1"/>
    <property type="molecule type" value="Genomic_DNA"/>
</dbReference>
<evidence type="ECO:0000313" key="2">
    <source>
        <dbReference type="Proteomes" id="UP000007069"/>
    </source>
</evidence>
<dbReference type="HOGENOM" id="CLU_2686887_0_0_6"/>
<dbReference type="Proteomes" id="UP000007069">
    <property type="component" value="Chromosome"/>
</dbReference>
<accession>Q3BYZ1</accession>
<proteinExistence type="predicted"/>
<gene>
    <name evidence="1" type="ordered locus">XCV0291</name>
</gene>
<dbReference type="AlphaFoldDB" id="Q3BYZ1"/>
<organism evidence="2">
    <name type="scientific">Xanthomonas euvesicatoria pv. vesicatoria (strain 85-10)</name>
    <name type="common">Xanthomonas campestris pv. vesicatoria</name>
    <dbReference type="NCBI Taxonomy" id="316273"/>
    <lineage>
        <taxon>Bacteria</taxon>
        <taxon>Pseudomonadati</taxon>
        <taxon>Pseudomonadota</taxon>
        <taxon>Gammaproteobacteria</taxon>
        <taxon>Lysobacterales</taxon>
        <taxon>Lysobacteraceae</taxon>
        <taxon>Xanthomonas</taxon>
    </lineage>
</organism>
<protein>
    <submittedName>
        <fullName evidence="1">Uncharacterized protein</fullName>
    </submittedName>
</protein>
<evidence type="ECO:0000313" key="1">
    <source>
        <dbReference type="EMBL" id="CAJ21922.1"/>
    </source>
</evidence>
<name>Q3BYZ1_XANE5</name>
<reference evidence="1 2" key="1">
    <citation type="journal article" date="2005" name="J. Bacteriol.">
        <title>Insights into genome plasticity and pathogenicity of the plant pathogenic Bacterium Xanthomonas campestris pv. vesicatoria revealed by the complete genome sequence.</title>
        <authorList>
            <person name="Thieme F."/>
            <person name="Koebnik R."/>
            <person name="Bekel T."/>
            <person name="Berger C."/>
            <person name="Boch J."/>
            <person name="Buettner D."/>
            <person name="Caldana C."/>
            <person name="Gaigalat L."/>
            <person name="Goesmann A."/>
            <person name="Kay S."/>
            <person name="Kirchner O."/>
            <person name="Lanz C."/>
            <person name="Linke B."/>
            <person name="McHardy A.C."/>
            <person name="Meyer F."/>
            <person name="Mittenhuber G."/>
            <person name="Nies D.H."/>
            <person name="Niesbach-Kloesgen U."/>
            <person name="Patschkowski T."/>
            <person name="Rueckert C."/>
            <person name="Rupp O."/>
            <person name="Schneicker S."/>
            <person name="Schuster S.C."/>
            <person name="Vorhoelter F.J."/>
            <person name="Weber E."/>
            <person name="Puehler A."/>
            <person name="Bonas U."/>
            <person name="Bartels D."/>
            <person name="Kaiser O."/>
        </authorList>
    </citation>
    <scope>NUCLEOTIDE SEQUENCE [LARGE SCALE GENOMIC DNA]</scope>
    <source>
        <strain evidence="1 2">85-10</strain>
    </source>
</reference>
<sequence>MMRSACHGFNDGPAHASGRCALWLEKIAGSRTRCPAMTRQRALRRRLSWHATRGVRTVTHGKRIEQTRARRHAA</sequence>
<dbReference type="KEGG" id="xcv:XCV0291"/>